<evidence type="ECO:0000313" key="7">
    <source>
        <dbReference type="Proteomes" id="UP001642409"/>
    </source>
</evidence>
<protein>
    <submittedName>
        <fullName evidence="4">Hypothetical_protein</fullName>
    </submittedName>
</protein>
<sequence>MIAVFLFLNYHHISILDAIRIKATLCQNKYKRKDDLFFQEYNKLCIALSIQVRSRELVYIIEVDISKSCLVDQYAVYTSDLFDNRGSTYVQIIAEILECEGVLVYGICYYQCLQVLIFMLKHWFTKTCHYLSLNGHSLSYSSYQYQTYCQICIHYLTKCFTQYIYKDINIEQSKLRADFNKINYAVM</sequence>
<reference evidence="2" key="1">
    <citation type="submission" date="2023-06" db="EMBL/GenBank/DDBJ databases">
        <authorList>
            <person name="Kurt Z."/>
        </authorList>
    </citation>
    <scope>NUCLEOTIDE SEQUENCE</scope>
</reference>
<dbReference type="EMBL" id="CATOUU010000845">
    <property type="protein sequence ID" value="CAI9954083.1"/>
    <property type="molecule type" value="Genomic_DNA"/>
</dbReference>
<dbReference type="EMBL" id="CAXDID020000133">
    <property type="protein sequence ID" value="CAL6036082.1"/>
    <property type="molecule type" value="Genomic_DNA"/>
</dbReference>
<dbReference type="EMBL" id="CATOUU010000283">
    <property type="protein sequence ID" value="CAI9923531.1"/>
    <property type="molecule type" value="Genomic_DNA"/>
</dbReference>
<evidence type="ECO:0000313" key="1">
    <source>
        <dbReference type="EMBL" id="CAI9923531.1"/>
    </source>
</evidence>
<dbReference type="EMBL" id="CAXDID020000666">
    <property type="protein sequence ID" value="CAL6109329.1"/>
    <property type="molecule type" value="Genomic_DNA"/>
</dbReference>
<evidence type="ECO:0000313" key="3">
    <source>
        <dbReference type="EMBL" id="CAI9954083.1"/>
    </source>
</evidence>
<name>A0AA86TR06_9EUKA</name>
<comment type="caution">
    <text evidence="2">The sequence shown here is derived from an EMBL/GenBank/DDBJ whole genome shotgun (WGS) entry which is preliminary data.</text>
</comment>
<evidence type="ECO:0000313" key="5">
    <source>
        <dbReference type="EMBL" id="CAL6109327.1"/>
    </source>
</evidence>
<dbReference type="EMBL" id="CATOUU010000283">
    <property type="protein sequence ID" value="CAI9923532.1"/>
    <property type="molecule type" value="Genomic_DNA"/>
</dbReference>
<evidence type="ECO:0000313" key="6">
    <source>
        <dbReference type="EMBL" id="CAL6109329.1"/>
    </source>
</evidence>
<keyword evidence="7" id="KW-1185">Reference proteome</keyword>
<reference evidence="4 7" key="2">
    <citation type="submission" date="2024-07" db="EMBL/GenBank/DDBJ databases">
        <authorList>
            <person name="Akdeniz Z."/>
        </authorList>
    </citation>
    <scope>NUCLEOTIDE SEQUENCE [LARGE SCALE GENOMIC DNA]</scope>
</reference>
<evidence type="ECO:0000313" key="4">
    <source>
        <dbReference type="EMBL" id="CAL6036082.1"/>
    </source>
</evidence>
<dbReference type="Proteomes" id="UP001642409">
    <property type="component" value="Unassembled WGS sequence"/>
</dbReference>
<proteinExistence type="predicted"/>
<dbReference type="EMBL" id="CAXDID020000666">
    <property type="protein sequence ID" value="CAL6109327.1"/>
    <property type="molecule type" value="Genomic_DNA"/>
</dbReference>
<dbReference type="AlphaFoldDB" id="A0AA86TR06"/>
<evidence type="ECO:0000313" key="2">
    <source>
        <dbReference type="EMBL" id="CAI9923532.1"/>
    </source>
</evidence>
<accession>A0AA86TR06</accession>
<gene>
    <name evidence="1" type="ORF">HINF_LOCUS11176</name>
    <name evidence="2" type="ORF">HINF_LOCUS11177</name>
    <name evidence="4" type="ORF">HINF_LOCUS36237</name>
    <name evidence="3" type="ORF">HINF_LOCUS41728</name>
    <name evidence="5" type="ORF">HINF_LOCUS75392</name>
    <name evidence="6" type="ORF">HINF_LOCUS75393</name>
</gene>
<organism evidence="2">
    <name type="scientific">Hexamita inflata</name>
    <dbReference type="NCBI Taxonomy" id="28002"/>
    <lineage>
        <taxon>Eukaryota</taxon>
        <taxon>Metamonada</taxon>
        <taxon>Diplomonadida</taxon>
        <taxon>Hexamitidae</taxon>
        <taxon>Hexamitinae</taxon>
        <taxon>Hexamita</taxon>
    </lineage>
</organism>